<name>A0A8S9RYJ8_BRACR</name>
<protein>
    <submittedName>
        <fullName evidence="2">Uncharacterized protein</fullName>
    </submittedName>
</protein>
<gene>
    <name evidence="2" type="ORF">F2Q69_00031457</name>
</gene>
<evidence type="ECO:0000313" key="3">
    <source>
        <dbReference type="Proteomes" id="UP000712600"/>
    </source>
</evidence>
<reference evidence="2" key="1">
    <citation type="submission" date="2019-12" db="EMBL/GenBank/DDBJ databases">
        <title>Genome sequencing and annotation of Brassica cretica.</title>
        <authorList>
            <person name="Studholme D.J."/>
            <person name="Sarris P."/>
        </authorList>
    </citation>
    <scope>NUCLEOTIDE SEQUENCE</scope>
    <source>
        <strain evidence="2">PFS-109/04</strain>
        <tissue evidence="2">Leaf</tissue>
    </source>
</reference>
<organism evidence="2 3">
    <name type="scientific">Brassica cretica</name>
    <name type="common">Mustard</name>
    <dbReference type="NCBI Taxonomy" id="69181"/>
    <lineage>
        <taxon>Eukaryota</taxon>
        <taxon>Viridiplantae</taxon>
        <taxon>Streptophyta</taxon>
        <taxon>Embryophyta</taxon>
        <taxon>Tracheophyta</taxon>
        <taxon>Spermatophyta</taxon>
        <taxon>Magnoliopsida</taxon>
        <taxon>eudicotyledons</taxon>
        <taxon>Gunneridae</taxon>
        <taxon>Pentapetalae</taxon>
        <taxon>rosids</taxon>
        <taxon>malvids</taxon>
        <taxon>Brassicales</taxon>
        <taxon>Brassicaceae</taxon>
        <taxon>Brassiceae</taxon>
        <taxon>Brassica</taxon>
    </lineage>
</organism>
<dbReference type="AlphaFoldDB" id="A0A8S9RYJ8"/>
<evidence type="ECO:0000256" key="1">
    <source>
        <dbReference type="SAM" id="MobiDB-lite"/>
    </source>
</evidence>
<proteinExistence type="predicted"/>
<sequence>MLTKRFKATYVKGTCHRVRKRGNGEKPSSLPSRHHSPFSLLSLDGSTPLGSVELRQTKRRSLRLSLRVSLCLSLRVSLRLSLRLSLHRFHPDRDIRRSLTPHRSVLPHSTDLPADWKLKPSIAQSSVRRFEGLPSSIVFESDAFVHGHTRETGTGYRRFNVSTESSAVDRYSNINTIRMICGTTAPSLWHIRQTCIEDVKS</sequence>
<evidence type="ECO:0000313" key="2">
    <source>
        <dbReference type="EMBL" id="KAF3585646.1"/>
    </source>
</evidence>
<feature type="region of interest" description="Disordered" evidence="1">
    <location>
        <begin position="19"/>
        <end position="38"/>
    </location>
</feature>
<dbReference type="EMBL" id="QGKX02000088">
    <property type="protein sequence ID" value="KAF3585646.1"/>
    <property type="molecule type" value="Genomic_DNA"/>
</dbReference>
<comment type="caution">
    <text evidence="2">The sequence shown here is derived from an EMBL/GenBank/DDBJ whole genome shotgun (WGS) entry which is preliminary data.</text>
</comment>
<dbReference type="Proteomes" id="UP000712600">
    <property type="component" value="Unassembled WGS sequence"/>
</dbReference>
<accession>A0A8S9RYJ8</accession>